<dbReference type="AlphaFoldDB" id="A0A921HVP3"/>
<dbReference type="GO" id="GO:0004175">
    <property type="term" value="F:endopeptidase activity"/>
    <property type="evidence" value="ECO:0007669"/>
    <property type="project" value="UniProtKB-ARBA"/>
</dbReference>
<keyword evidence="1" id="KW-0812">Transmembrane</keyword>
<keyword evidence="3" id="KW-0482">Metalloprotease</keyword>
<feature type="domain" description="CAAX prenyl protease 2/Lysostaphin resistance protein A-like" evidence="2">
    <location>
        <begin position="132"/>
        <end position="224"/>
    </location>
</feature>
<dbReference type="PANTHER" id="PTHR39430">
    <property type="entry name" value="MEMBRANE-ASSOCIATED PROTEASE-RELATED"/>
    <property type="match status" value="1"/>
</dbReference>
<dbReference type="PANTHER" id="PTHR39430:SF1">
    <property type="entry name" value="PROTEASE"/>
    <property type="match status" value="1"/>
</dbReference>
<evidence type="ECO:0000313" key="4">
    <source>
        <dbReference type="Proteomes" id="UP000717835"/>
    </source>
</evidence>
<evidence type="ECO:0000313" key="3">
    <source>
        <dbReference type="EMBL" id="HJF91741.1"/>
    </source>
</evidence>
<gene>
    <name evidence="3" type="ORF">K8W02_05070</name>
</gene>
<dbReference type="GO" id="GO:0008237">
    <property type="term" value="F:metallopeptidase activity"/>
    <property type="evidence" value="ECO:0007669"/>
    <property type="project" value="UniProtKB-KW"/>
</dbReference>
<keyword evidence="3" id="KW-0378">Hydrolase</keyword>
<reference evidence="3" key="2">
    <citation type="submission" date="2021-09" db="EMBL/GenBank/DDBJ databases">
        <authorList>
            <person name="Gilroy R."/>
        </authorList>
    </citation>
    <scope>NUCLEOTIDE SEQUENCE</scope>
    <source>
        <strain evidence="3">CHK55-1828</strain>
    </source>
</reference>
<protein>
    <submittedName>
        <fullName evidence="3">CPBP family intramembrane metalloprotease</fullName>
    </submittedName>
</protein>
<feature type="transmembrane region" description="Helical" evidence="1">
    <location>
        <begin position="53"/>
        <end position="75"/>
    </location>
</feature>
<dbReference type="Pfam" id="PF02517">
    <property type="entry name" value="Rce1-like"/>
    <property type="match status" value="1"/>
</dbReference>
<feature type="transmembrane region" description="Helical" evidence="1">
    <location>
        <begin position="132"/>
        <end position="154"/>
    </location>
</feature>
<reference evidence="3" key="1">
    <citation type="journal article" date="2021" name="PeerJ">
        <title>Extensive microbial diversity within the chicken gut microbiome revealed by metagenomics and culture.</title>
        <authorList>
            <person name="Gilroy R."/>
            <person name="Ravi A."/>
            <person name="Getino M."/>
            <person name="Pursley I."/>
            <person name="Horton D.L."/>
            <person name="Alikhan N.F."/>
            <person name="Baker D."/>
            <person name="Gharbi K."/>
            <person name="Hall N."/>
            <person name="Watson M."/>
            <person name="Adriaenssens E.M."/>
            <person name="Foster-Nyarko E."/>
            <person name="Jarju S."/>
            <person name="Secka A."/>
            <person name="Antonio M."/>
            <person name="Oren A."/>
            <person name="Chaudhuri R.R."/>
            <person name="La Ragione R."/>
            <person name="Hildebrand F."/>
            <person name="Pallen M.J."/>
        </authorList>
    </citation>
    <scope>NUCLEOTIDE SEQUENCE</scope>
    <source>
        <strain evidence="3">CHK55-1828</strain>
    </source>
</reference>
<dbReference type="Proteomes" id="UP000717835">
    <property type="component" value="Unassembled WGS sequence"/>
</dbReference>
<feature type="transmembrane region" description="Helical" evidence="1">
    <location>
        <begin position="262"/>
        <end position="281"/>
    </location>
</feature>
<evidence type="ECO:0000256" key="1">
    <source>
        <dbReference type="SAM" id="Phobius"/>
    </source>
</evidence>
<feature type="transmembrane region" description="Helical" evidence="1">
    <location>
        <begin position="96"/>
        <end position="120"/>
    </location>
</feature>
<dbReference type="InterPro" id="IPR003675">
    <property type="entry name" value="Rce1/LyrA-like_dom"/>
</dbReference>
<organism evidence="3 4">
    <name type="scientific">Mediterranea massiliensis</name>
    <dbReference type="NCBI Taxonomy" id="1841865"/>
    <lineage>
        <taxon>Bacteria</taxon>
        <taxon>Pseudomonadati</taxon>
        <taxon>Bacteroidota</taxon>
        <taxon>Bacteroidia</taxon>
        <taxon>Bacteroidales</taxon>
        <taxon>Bacteroidaceae</taxon>
        <taxon>Mediterranea</taxon>
    </lineage>
</organism>
<name>A0A921HVP3_9BACT</name>
<keyword evidence="1" id="KW-1133">Transmembrane helix</keyword>
<proteinExistence type="predicted"/>
<accession>A0A921HVP3</accession>
<dbReference type="RefSeq" id="WP_022020647.1">
    <property type="nucleotide sequence ID" value="NZ_CALUIP010000021.1"/>
</dbReference>
<feature type="transmembrane region" description="Helical" evidence="1">
    <location>
        <begin position="188"/>
        <end position="208"/>
    </location>
</feature>
<dbReference type="GO" id="GO:0080120">
    <property type="term" value="P:CAAX-box protein maturation"/>
    <property type="evidence" value="ECO:0007669"/>
    <property type="project" value="UniProtKB-ARBA"/>
</dbReference>
<keyword evidence="1" id="KW-0472">Membrane</keyword>
<feature type="transmembrane region" description="Helical" evidence="1">
    <location>
        <begin position="20"/>
        <end position="41"/>
    </location>
</feature>
<keyword evidence="3" id="KW-0645">Protease</keyword>
<evidence type="ECO:0000259" key="2">
    <source>
        <dbReference type="Pfam" id="PF02517"/>
    </source>
</evidence>
<dbReference type="EMBL" id="DYVX01000041">
    <property type="protein sequence ID" value="HJF91741.1"/>
    <property type="molecule type" value="Genomic_DNA"/>
</dbReference>
<comment type="caution">
    <text evidence="3">The sequence shown here is derived from an EMBL/GenBank/DDBJ whole genome shotgun (WGS) entry which is preliminary data.</text>
</comment>
<sequence>MEIGNKTFWKKTGRLVADILLFYVIGTFILMFLGMFLFLGYKLAAAEMPEDGLLSHACESLFMLVGYLSAAVLILRWRNLPLSSLGLSLKGRGKDLLAGLGVAVLLYAVGFGVSLLTGAVEVTGIQWIPCDLLGWLLLFLLVAVSEEVMLRGFVLGRMLSEGMNRFVALFLSSALFSAMHLFNPNFALLPFVNILLAGCLLGASFLYTRNLCFPIVLHWFWNWLQGPVLGYEVSGTDSGQSLLTLRLTGSDLLTGGDFGFEGSLLCTVLLVVGTLAIVGYYERRGRKEA</sequence>